<reference evidence="2 3" key="1">
    <citation type="submission" date="2021-07" db="EMBL/GenBank/DDBJ databases">
        <title>Shewanella sp. nov, isolated from SCS.</title>
        <authorList>
            <person name="Cao W.R."/>
        </authorList>
    </citation>
    <scope>NUCLEOTIDE SEQUENCE [LARGE SCALE GENOMIC DNA]</scope>
    <source>
        <strain evidence="2 3">NR704-98</strain>
    </source>
</reference>
<keyword evidence="3" id="KW-1185">Reference proteome</keyword>
<dbReference type="Proteomes" id="UP001195963">
    <property type="component" value="Unassembled WGS sequence"/>
</dbReference>
<name>A0ABS7E1M5_9GAMM</name>
<protein>
    <submittedName>
        <fullName evidence="2">Uncharacterized protein</fullName>
    </submittedName>
</protein>
<proteinExistence type="predicted"/>
<comment type="caution">
    <text evidence="2">The sequence shown here is derived from an EMBL/GenBank/DDBJ whole genome shotgun (WGS) entry which is preliminary data.</text>
</comment>
<gene>
    <name evidence="2" type="ORF">K0625_06205</name>
</gene>
<keyword evidence="1" id="KW-0732">Signal</keyword>
<accession>A0ABS7E1M5</accession>
<sequence length="162" mass="17808">MKFRILLVSLLICFAPASMAESLLWIKGNHSAIPDAVIKPSGELWLKGNSGTLPDAFVKNTQPIVQLQSQRSSQINEAKSDLIICRDNQIWLSGDMSQEPDAKLDKLGNVWLKGNDTDTPDANVSHDGFIWLINNYTNTADAAVRGGDSFKNAFIASVYLMI</sequence>
<dbReference type="EMBL" id="JAHZST010000003">
    <property type="protein sequence ID" value="MBW8183253.1"/>
    <property type="molecule type" value="Genomic_DNA"/>
</dbReference>
<evidence type="ECO:0000256" key="1">
    <source>
        <dbReference type="SAM" id="SignalP"/>
    </source>
</evidence>
<evidence type="ECO:0000313" key="2">
    <source>
        <dbReference type="EMBL" id="MBW8183253.1"/>
    </source>
</evidence>
<evidence type="ECO:0000313" key="3">
    <source>
        <dbReference type="Proteomes" id="UP001195963"/>
    </source>
</evidence>
<dbReference type="RefSeq" id="WP_220108878.1">
    <property type="nucleotide sequence ID" value="NZ_JAHZST010000003.1"/>
</dbReference>
<feature type="chain" id="PRO_5046189901" evidence="1">
    <location>
        <begin position="21"/>
        <end position="162"/>
    </location>
</feature>
<organism evidence="2 3">
    <name type="scientific">Shewanella nanhaiensis</name>
    <dbReference type="NCBI Taxonomy" id="2864872"/>
    <lineage>
        <taxon>Bacteria</taxon>
        <taxon>Pseudomonadati</taxon>
        <taxon>Pseudomonadota</taxon>
        <taxon>Gammaproteobacteria</taxon>
        <taxon>Alteromonadales</taxon>
        <taxon>Shewanellaceae</taxon>
        <taxon>Shewanella</taxon>
    </lineage>
</organism>
<feature type="signal peptide" evidence="1">
    <location>
        <begin position="1"/>
        <end position="20"/>
    </location>
</feature>